<evidence type="ECO:0000256" key="3">
    <source>
        <dbReference type="ARBA" id="ARBA00012662"/>
    </source>
</evidence>
<dbReference type="Pfam" id="PF01120">
    <property type="entry name" value="Alpha_L_fucos"/>
    <property type="match status" value="1"/>
</dbReference>
<dbReference type="SMART" id="SM00812">
    <property type="entry name" value="Alpha_L_fucos"/>
    <property type="match status" value="1"/>
</dbReference>
<feature type="domain" description="Alpha-L-fucosidase C-terminal" evidence="9">
    <location>
        <begin position="462"/>
        <end position="522"/>
    </location>
</feature>
<keyword evidence="4 7" id="KW-0732">Signal</keyword>
<dbReference type="PANTHER" id="PTHR10030:SF37">
    <property type="entry name" value="ALPHA-L-FUCOSIDASE-RELATED"/>
    <property type="match status" value="1"/>
</dbReference>
<evidence type="ECO:0000259" key="8">
    <source>
        <dbReference type="Pfam" id="PF01120"/>
    </source>
</evidence>
<comment type="caution">
    <text evidence="10">The sequence shown here is derived from an EMBL/GenBank/DDBJ whole genome shotgun (WGS) entry which is preliminary data.</text>
</comment>
<dbReference type="InterPro" id="IPR017853">
    <property type="entry name" value="GH"/>
</dbReference>
<feature type="signal peptide" evidence="7">
    <location>
        <begin position="1"/>
        <end position="27"/>
    </location>
</feature>
<evidence type="ECO:0000256" key="4">
    <source>
        <dbReference type="ARBA" id="ARBA00022729"/>
    </source>
</evidence>
<name>A0A369ULU6_9GAMM</name>
<evidence type="ECO:0000256" key="6">
    <source>
        <dbReference type="ARBA" id="ARBA00023295"/>
    </source>
</evidence>
<gene>
    <name evidence="10" type="ORF">DVJ77_13935</name>
</gene>
<dbReference type="InterPro" id="IPR016286">
    <property type="entry name" value="FUC_metazoa-typ"/>
</dbReference>
<dbReference type="Gene3D" id="2.60.40.1180">
    <property type="entry name" value="Golgi alpha-mannosidase II"/>
    <property type="match status" value="1"/>
</dbReference>
<comment type="similarity">
    <text evidence="2">Belongs to the glycosyl hydrolase 29 family.</text>
</comment>
<proteinExistence type="inferred from homology"/>
<feature type="domain" description="Glycoside hydrolase family 29 N-terminal" evidence="8">
    <location>
        <begin position="68"/>
        <end position="429"/>
    </location>
</feature>
<dbReference type="PRINTS" id="PR00741">
    <property type="entry name" value="GLHYDRLASE29"/>
</dbReference>
<dbReference type="Proteomes" id="UP000253782">
    <property type="component" value="Unassembled WGS sequence"/>
</dbReference>
<evidence type="ECO:0000259" key="9">
    <source>
        <dbReference type="Pfam" id="PF16757"/>
    </source>
</evidence>
<dbReference type="InterPro" id="IPR000933">
    <property type="entry name" value="Glyco_hydro_29"/>
</dbReference>
<dbReference type="AlphaFoldDB" id="A0A369ULU6"/>
<dbReference type="GO" id="GO:0004560">
    <property type="term" value="F:alpha-L-fucosidase activity"/>
    <property type="evidence" value="ECO:0007669"/>
    <property type="project" value="InterPro"/>
</dbReference>
<dbReference type="RefSeq" id="WP_114846126.1">
    <property type="nucleotide sequence ID" value="NZ_JBHSPE010000008.1"/>
</dbReference>
<evidence type="ECO:0000256" key="1">
    <source>
        <dbReference type="ARBA" id="ARBA00004071"/>
    </source>
</evidence>
<reference evidence="10 11" key="1">
    <citation type="submission" date="2018-07" db="EMBL/GenBank/DDBJ databases">
        <title>Dyella tabacisoli L4-6T, whole genome shotgun sequence.</title>
        <authorList>
            <person name="Zhou X.-K."/>
            <person name="Li W.-J."/>
            <person name="Duan Y.-Q."/>
        </authorList>
    </citation>
    <scope>NUCLEOTIDE SEQUENCE [LARGE SCALE GENOMIC DNA]</scope>
    <source>
        <strain evidence="10 11">L4-6</strain>
    </source>
</reference>
<evidence type="ECO:0000256" key="5">
    <source>
        <dbReference type="ARBA" id="ARBA00022801"/>
    </source>
</evidence>
<dbReference type="FunFam" id="3.20.20.80:FF:000158">
    <property type="entry name" value="Exported alpha-L-fucosidase"/>
    <property type="match status" value="1"/>
</dbReference>
<dbReference type="GO" id="GO:0016139">
    <property type="term" value="P:glycoside catabolic process"/>
    <property type="evidence" value="ECO:0007669"/>
    <property type="project" value="TreeGrafter"/>
</dbReference>
<dbReference type="InterPro" id="IPR013780">
    <property type="entry name" value="Glyco_hydro_b"/>
</dbReference>
<dbReference type="OrthoDB" id="107551at2"/>
<keyword evidence="6" id="KW-0326">Glycosidase</keyword>
<dbReference type="InterPro" id="IPR057739">
    <property type="entry name" value="Glyco_hydro_29_N"/>
</dbReference>
<dbReference type="PANTHER" id="PTHR10030">
    <property type="entry name" value="ALPHA-L-FUCOSIDASE"/>
    <property type="match status" value="1"/>
</dbReference>
<organism evidence="10 11">
    <name type="scientific">Dyella tabacisoli</name>
    <dbReference type="NCBI Taxonomy" id="2282381"/>
    <lineage>
        <taxon>Bacteria</taxon>
        <taxon>Pseudomonadati</taxon>
        <taxon>Pseudomonadota</taxon>
        <taxon>Gammaproteobacteria</taxon>
        <taxon>Lysobacterales</taxon>
        <taxon>Rhodanobacteraceae</taxon>
        <taxon>Dyella</taxon>
    </lineage>
</organism>
<accession>A0A369ULU6</accession>
<evidence type="ECO:0000313" key="10">
    <source>
        <dbReference type="EMBL" id="RDD81055.1"/>
    </source>
</evidence>
<dbReference type="Pfam" id="PF16757">
    <property type="entry name" value="Fucosidase_C"/>
    <property type="match status" value="1"/>
</dbReference>
<dbReference type="GO" id="GO:0005764">
    <property type="term" value="C:lysosome"/>
    <property type="evidence" value="ECO:0007669"/>
    <property type="project" value="TreeGrafter"/>
</dbReference>
<dbReference type="PIRSF" id="PIRSF001092">
    <property type="entry name" value="Alpha-L-fucosidase"/>
    <property type="match status" value="1"/>
</dbReference>
<dbReference type="GO" id="GO:0006004">
    <property type="term" value="P:fucose metabolic process"/>
    <property type="evidence" value="ECO:0007669"/>
    <property type="project" value="InterPro"/>
</dbReference>
<evidence type="ECO:0000256" key="7">
    <source>
        <dbReference type="SAM" id="SignalP"/>
    </source>
</evidence>
<dbReference type="Gene3D" id="3.20.20.80">
    <property type="entry name" value="Glycosidases"/>
    <property type="match status" value="1"/>
</dbReference>
<keyword evidence="11" id="KW-1185">Reference proteome</keyword>
<feature type="chain" id="PRO_5016984547" description="alpha-L-fucosidase" evidence="7">
    <location>
        <begin position="28"/>
        <end position="548"/>
    </location>
</feature>
<dbReference type="InterPro" id="IPR031919">
    <property type="entry name" value="Fucosidase_C"/>
</dbReference>
<evidence type="ECO:0000313" key="11">
    <source>
        <dbReference type="Proteomes" id="UP000253782"/>
    </source>
</evidence>
<dbReference type="SUPFAM" id="SSF51445">
    <property type="entry name" value="(Trans)glycosidases"/>
    <property type="match status" value="1"/>
</dbReference>
<protein>
    <recommendedName>
        <fullName evidence="3">alpha-L-fucosidase</fullName>
        <ecNumber evidence="3">3.2.1.51</ecNumber>
    </recommendedName>
</protein>
<dbReference type="EMBL" id="QQAH01000012">
    <property type="protein sequence ID" value="RDD81055.1"/>
    <property type="molecule type" value="Genomic_DNA"/>
</dbReference>
<dbReference type="EC" id="3.2.1.51" evidence="3"/>
<comment type="function">
    <text evidence="1">Alpha-L-fucosidase is responsible for hydrolyzing the alpha-1,6-linked fucose joined to the reducing-end N-acetylglucosamine of the carbohydrate moieties of glycoproteins.</text>
</comment>
<sequence>MSLQDRPASQRLAWICCLLLVSGVAKGTTVPATAPTAATITPGQADRRWRDAARPFEPARNALLQRAEAGAGQGPYRPDWISLQQYRAPAWYEDAKFGIFIHWGIYSVPAFANEWYPRNMYDRTSREYAHHVATYGSPARFGYKDFIPQFRAERFDPAAWARLFRDAGARYVVGVAEHSDGFAMYDSQLTRWTAVKMGPQRDLMADLGQAVHAAGLHFGLSLHHAEHDWFFDRGREIDADVNDPRYADLYGPAQQHRPADGDQDLAVDWTHVSQAWVDDWLAHAVELENYHPDLIYLDWWIGHASFRNALPKLLAYYYNAGAKRGGVVLNYKLNALPEGVATLDVERGQLDGIRSQHWQTDTTISNSSWCYVTDATFKSPTSIVHVLVDTVSKNGNLLLDIGPRPDGTIVDEEQTTLREIGAWLRVNGKAIYGSRPWRQFGEGPTQFVAGAFQEQKLKPYTAEDFRFTVQDNHLYAIALDWPTDGRSVIHAIHSDDGVRAVRLLGSAQTVKWSQQADGLHLTATDKPAGVAAYVYEIELAAKPIDSAH</sequence>
<keyword evidence="5" id="KW-0378">Hydrolase</keyword>
<evidence type="ECO:0000256" key="2">
    <source>
        <dbReference type="ARBA" id="ARBA00007951"/>
    </source>
</evidence>